<dbReference type="AlphaFoldDB" id="A0A0B1Q7G5"/>
<gene>
    <name evidence="4" type="ORF">LA66_09270</name>
</gene>
<comment type="caution">
    <text evidence="4">The sequence shown here is derived from an EMBL/GenBank/DDBJ whole genome shotgun (WGS) entry which is preliminary data.</text>
</comment>
<dbReference type="PANTHER" id="PTHR43788">
    <property type="entry name" value="DNA2/NAM7 HELICASE FAMILY MEMBER"/>
    <property type="match status" value="1"/>
</dbReference>
<dbReference type="STRING" id="370622.LA66_09270"/>
<dbReference type="SUPFAM" id="SSF52540">
    <property type="entry name" value="P-loop containing nucleoside triphosphate hydrolases"/>
    <property type="match status" value="2"/>
</dbReference>
<dbReference type="GO" id="GO:0005524">
    <property type="term" value="F:ATP binding"/>
    <property type="evidence" value="ECO:0007669"/>
    <property type="project" value="UniProtKB-KW"/>
</dbReference>
<dbReference type="Pfam" id="PF13538">
    <property type="entry name" value="UvrD_C_2"/>
    <property type="match status" value="1"/>
</dbReference>
<dbReference type="Gene3D" id="3.40.50.300">
    <property type="entry name" value="P-loop containing nucleotide triphosphate hydrolases"/>
    <property type="match status" value="2"/>
</dbReference>
<dbReference type="RefSeq" id="WP_039191702.1">
    <property type="nucleotide sequence ID" value="NZ_JAQRFV010000012.1"/>
</dbReference>
<evidence type="ECO:0000256" key="2">
    <source>
        <dbReference type="ARBA" id="ARBA00022840"/>
    </source>
</evidence>
<feature type="domain" description="UvrD-like helicase C-terminal" evidence="3">
    <location>
        <begin position="327"/>
        <end position="374"/>
    </location>
</feature>
<sequence length="375" mass="41861">MKLSQQQEDALDRVAEWLKTRNQPVFRLFGYAGTGKTTLARYFAEGLDGQVQFAAFTGKAAQVLRSKGARNARTIHSLIYRPRGEETVEDAETGTARVSPAFSLNRQSPVAKAKLIIVDECSMVDEALGRDLLSFGTPVLVLGDPGQLPPVSGGGFFTEAEPDFLLTEIHRQARDNPIIDLALKVREGEEIAYGDYGAARVISRHEVDRDAVLAADQVLVGTNRTRRRYNTRLRELKGFAGATPISGDKLVCLRNDPAKGLLNGSLWQVMTASRETVKPGVNLIVRPEDDDLDRGAAKIKLLKAVFEEPDTDIPWQTRKRYDDFDFGYALTVHKAQGSQWNDVMLFDESFAFRDTRERWLYTAITRAAERLTVVR</sequence>
<dbReference type="EMBL" id="JRFJ01000002">
    <property type="protein sequence ID" value="KHJ54760.1"/>
    <property type="molecule type" value="Genomic_DNA"/>
</dbReference>
<keyword evidence="2 4" id="KW-0067">ATP-binding</keyword>
<evidence type="ECO:0000313" key="4">
    <source>
        <dbReference type="EMBL" id="KHJ54760.1"/>
    </source>
</evidence>
<dbReference type="GO" id="GO:0003678">
    <property type="term" value="F:DNA helicase activity"/>
    <property type="evidence" value="ECO:0007669"/>
    <property type="project" value="UniProtKB-ARBA"/>
</dbReference>
<dbReference type="Proteomes" id="UP000030826">
    <property type="component" value="Unassembled WGS sequence"/>
</dbReference>
<evidence type="ECO:0000256" key="1">
    <source>
        <dbReference type="ARBA" id="ARBA00022741"/>
    </source>
</evidence>
<dbReference type="CDD" id="cd18809">
    <property type="entry name" value="SF1_C_RecD"/>
    <property type="match status" value="1"/>
</dbReference>
<dbReference type="PANTHER" id="PTHR43788:SF6">
    <property type="entry name" value="DNA HELICASE B"/>
    <property type="match status" value="1"/>
</dbReference>
<proteinExistence type="predicted"/>
<accession>A0A0B1Q7G5</accession>
<reference evidence="4 5" key="1">
    <citation type="submission" date="2014-09" db="EMBL/GenBank/DDBJ databases">
        <title>Isolation and characterization of Aurantimonas altamirensis ON-56566 from clinical sample following a dog bite.</title>
        <authorList>
            <person name="Eshaghi A."/>
            <person name="Li A."/>
            <person name="Shahinas D."/>
            <person name="Bahn P."/>
            <person name="Kus J.V."/>
            <person name="Patel S.N."/>
        </authorList>
    </citation>
    <scope>NUCLEOTIDE SEQUENCE [LARGE SCALE GENOMIC DNA]</scope>
    <source>
        <strain evidence="4 5">ON-56566</strain>
    </source>
</reference>
<evidence type="ECO:0000313" key="5">
    <source>
        <dbReference type="Proteomes" id="UP000030826"/>
    </source>
</evidence>
<dbReference type="OrthoDB" id="9803432at2"/>
<dbReference type="InterPro" id="IPR027417">
    <property type="entry name" value="P-loop_NTPase"/>
</dbReference>
<dbReference type="InterPro" id="IPR050534">
    <property type="entry name" value="Coronavir_polyprotein_1ab"/>
</dbReference>
<evidence type="ECO:0000259" key="3">
    <source>
        <dbReference type="Pfam" id="PF13538"/>
    </source>
</evidence>
<name>A0A0B1Q7G5_9HYPH</name>
<organism evidence="4 5">
    <name type="scientific">Aureimonas altamirensis</name>
    <dbReference type="NCBI Taxonomy" id="370622"/>
    <lineage>
        <taxon>Bacteria</taxon>
        <taxon>Pseudomonadati</taxon>
        <taxon>Pseudomonadota</taxon>
        <taxon>Alphaproteobacteria</taxon>
        <taxon>Hyphomicrobiales</taxon>
        <taxon>Aurantimonadaceae</taxon>
        <taxon>Aureimonas</taxon>
    </lineage>
</organism>
<dbReference type="Pfam" id="PF13604">
    <property type="entry name" value="AAA_30"/>
    <property type="match status" value="1"/>
</dbReference>
<dbReference type="InterPro" id="IPR027785">
    <property type="entry name" value="UvrD-like_helicase_C"/>
</dbReference>
<protein>
    <submittedName>
        <fullName evidence="4">ATP-binding protein</fullName>
    </submittedName>
</protein>
<keyword evidence="1" id="KW-0547">Nucleotide-binding</keyword>